<dbReference type="Proteomes" id="UP001281410">
    <property type="component" value="Unassembled WGS sequence"/>
</dbReference>
<dbReference type="AlphaFoldDB" id="A0AAE0E982"/>
<comment type="caution">
    <text evidence="3">The sequence shown here is derived from an EMBL/GenBank/DDBJ whole genome shotgun (WGS) entry which is preliminary data.</text>
</comment>
<sequence length="205" mass="23536">MNLQGDHLDPNLQGRIREDEDGSRSGNDNNVGGVGSGDDHDSNEDQEPPRKKYNSHTTTQHIQVLEYSCKEFPHPEDKQRNDLSSQLGMETNQVLVPEREDPNEGKMIQKNILLFEFSYVVFVLFNDELMRMMFLLNYTHSKCHENAFLKQENNRIRVENNMLKEAMRNLLCITCGSLEAITSGCGGMIDFEIEQLKLENAQLKD</sequence>
<evidence type="ECO:0000313" key="4">
    <source>
        <dbReference type="Proteomes" id="UP001281410"/>
    </source>
</evidence>
<evidence type="ECO:0000313" key="3">
    <source>
        <dbReference type="EMBL" id="KAK3219848.1"/>
    </source>
</evidence>
<accession>A0AAE0E982</accession>
<dbReference type="GO" id="GO:0005634">
    <property type="term" value="C:nucleus"/>
    <property type="evidence" value="ECO:0007669"/>
    <property type="project" value="UniProtKB-SubCell"/>
</dbReference>
<proteinExistence type="predicted"/>
<comment type="subcellular location">
    <subcellularLocation>
        <location evidence="1">Nucleus</location>
    </subcellularLocation>
</comment>
<dbReference type="GO" id="GO:0003677">
    <property type="term" value="F:DNA binding"/>
    <property type="evidence" value="ECO:0007669"/>
    <property type="project" value="InterPro"/>
</dbReference>
<dbReference type="CDD" id="cd00086">
    <property type="entry name" value="homeodomain"/>
    <property type="match status" value="1"/>
</dbReference>
<protein>
    <submittedName>
        <fullName evidence="3">Uncharacterized protein</fullName>
    </submittedName>
</protein>
<keyword evidence="4" id="KW-1185">Reference proteome</keyword>
<organism evidence="3 4">
    <name type="scientific">Dipteronia sinensis</name>
    <dbReference type="NCBI Taxonomy" id="43782"/>
    <lineage>
        <taxon>Eukaryota</taxon>
        <taxon>Viridiplantae</taxon>
        <taxon>Streptophyta</taxon>
        <taxon>Embryophyta</taxon>
        <taxon>Tracheophyta</taxon>
        <taxon>Spermatophyta</taxon>
        <taxon>Magnoliopsida</taxon>
        <taxon>eudicotyledons</taxon>
        <taxon>Gunneridae</taxon>
        <taxon>Pentapetalae</taxon>
        <taxon>rosids</taxon>
        <taxon>malvids</taxon>
        <taxon>Sapindales</taxon>
        <taxon>Sapindaceae</taxon>
        <taxon>Hippocastanoideae</taxon>
        <taxon>Acereae</taxon>
        <taxon>Dipteronia</taxon>
    </lineage>
</organism>
<evidence type="ECO:0000256" key="2">
    <source>
        <dbReference type="SAM" id="MobiDB-lite"/>
    </source>
</evidence>
<dbReference type="PANTHER" id="PTHR45654:SF5">
    <property type="entry name" value="HOMEOBOX-LEUCINE ZIPPER PROTEIN ANTHOCYANINLESS 2-RELATED"/>
    <property type="match status" value="1"/>
</dbReference>
<dbReference type="PANTHER" id="PTHR45654">
    <property type="entry name" value="HOMEOBOX-LEUCINE ZIPPER PROTEIN MERISTEM L1"/>
    <property type="match status" value="1"/>
</dbReference>
<dbReference type="InterPro" id="IPR001356">
    <property type="entry name" value="HD"/>
</dbReference>
<feature type="region of interest" description="Disordered" evidence="2">
    <location>
        <begin position="1"/>
        <end position="59"/>
    </location>
</feature>
<reference evidence="3" key="1">
    <citation type="journal article" date="2023" name="Plant J.">
        <title>Genome sequences and population genomics provide insights into the demographic history, inbreeding, and mutation load of two 'living fossil' tree species of Dipteronia.</title>
        <authorList>
            <person name="Feng Y."/>
            <person name="Comes H.P."/>
            <person name="Chen J."/>
            <person name="Zhu S."/>
            <person name="Lu R."/>
            <person name="Zhang X."/>
            <person name="Li P."/>
            <person name="Qiu J."/>
            <person name="Olsen K.M."/>
            <person name="Qiu Y."/>
        </authorList>
    </citation>
    <scope>NUCLEOTIDE SEQUENCE</scope>
    <source>
        <strain evidence="3">NBL</strain>
    </source>
</reference>
<evidence type="ECO:0000256" key="1">
    <source>
        <dbReference type="ARBA" id="ARBA00004123"/>
    </source>
</evidence>
<gene>
    <name evidence="3" type="ORF">Dsin_013818</name>
</gene>
<name>A0AAE0E982_9ROSI</name>
<dbReference type="Gene3D" id="1.10.10.60">
    <property type="entry name" value="Homeodomain-like"/>
    <property type="match status" value="1"/>
</dbReference>
<dbReference type="InterPro" id="IPR042160">
    <property type="entry name" value="HD-Zip_IV"/>
</dbReference>
<dbReference type="EMBL" id="JANJYJ010000004">
    <property type="protein sequence ID" value="KAK3219848.1"/>
    <property type="molecule type" value="Genomic_DNA"/>
</dbReference>